<evidence type="ECO:0000256" key="1">
    <source>
        <dbReference type="SAM" id="SignalP"/>
    </source>
</evidence>
<sequence>MLWVRIVLLHLLIGIVTAQRPSMIVVKNSSSFVCTETYLVAGEDYVTFEVDLAGNNTDYTYTKFYWPEFRSQKRAMKNGKTIFNLHRRVR</sequence>
<accession>A0AAV4AZB4</accession>
<comment type="caution">
    <text evidence="2">The sequence shown here is derived from an EMBL/GenBank/DDBJ whole genome shotgun (WGS) entry which is preliminary data.</text>
</comment>
<feature type="chain" id="PRO_5043338006" evidence="1">
    <location>
        <begin position="19"/>
        <end position="90"/>
    </location>
</feature>
<evidence type="ECO:0000313" key="2">
    <source>
        <dbReference type="EMBL" id="GFO11833.1"/>
    </source>
</evidence>
<protein>
    <submittedName>
        <fullName evidence="2">Uncharacterized protein</fullName>
    </submittedName>
</protein>
<name>A0AAV4AZB4_9GAST</name>
<dbReference type="EMBL" id="BLXT01004363">
    <property type="protein sequence ID" value="GFO11833.1"/>
    <property type="molecule type" value="Genomic_DNA"/>
</dbReference>
<organism evidence="2 3">
    <name type="scientific">Plakobranchus ocellatus</name>
    <dbReference type="NCBI Taxonomy" id="259542"/>
    <lineage>
        <taxon>Eukaryota</taxon>
        <taxon>Metazoa</taxon>
        <taxon>Spiralia</taxon>
        <taxon>Lophotrochozoa</taxon>
        <taxon>Mollusca</taxon>
        <taxon>Gastropoda</taxon>
        <taxon>Heterobranchia</taxon>
        <taxon>Euthyneura</taxon>
        <taxon>Panpulmonata</taxon>
        <taxon>Sacoglossa</taxon>
        <taxon>Placobranchoidea</taxon>
        <taxon>Plakobranchidae</taxon>
        <taxon>Plakobranchus</taxon>
    </lineage>
</organism>
<dbReference type="Proteomes" id="UP000735302">
    <property type="component" value="Unassembled WGS sequence"/>
</dbReference>
<gene>
    <name evidence="2" type="ORF">PoB_003833800</name>
</gene>
<feature type="signal peptide" evidence="1">
    <location>
        <begin position="1"/>
        <end position="18"/>
    </location>
</feature>
<proteinExistence type="predicted"/>
<keyword evidence="1" id="KW-0732">Signal</keyword>
<keyword evidence="3" id="KW-1185">Reference proteome</keyword>
<evidence type="ECO:0000313" key="3">
    <source>
        <dbReference type="Proteomes" id="UP000735302"/>
    </source>
</evidence>
<reference evidence="2 3" key="1">
    <citation type="journal article" date="2021" name="Elife">
        <title>Chloroplast acquisition without the gene transfer in kleptoplastic sea slugs, Plakobranchus ocellatus.</title>
        <authorList>
            <person name="Maeda T."/>
            <person name="Takahashi S."/>
            <person name="Yoshida T."/>
            <person name="Shimamura S."/>
            <person name="Takaki Y."/>
            <person name="Nagai Y."/>
            <person name="Toyoda A."/>
            <person name="Suzuki Y."/>
            <person name="Arimoto A."/>
            <person name="Ishii H."/>
            <person name="Satoh N."/>
            <person name="Nishiyama T."/>
            <person name="Hasebe M."/>
            <person name="Maruyama T."/>
            <person name="Minagawa J."/>
            <person name="Obokata J."/>
            <person name="Shigenobu S."/>
        </authorList>
    </citation>
    <scope>NUCLEOTIDE SEQUENCE [LARGE SCALE GENOMIC DNA]</scope>
</reference>
<dbReference type="AlphaFoldDB" id="A0AAV4AZB4"/>